<dbReference type="RefSeq" id="WP_138230267.1">
    <property type="nucleotide sequence ID" value="NZ_AP022577.1"/>
</dbReference>
<evidence type="ECO:0000259" key="1">
    <source>
        <dbReference type="Pfam" id="PF01909"/>
    </source>
</evidence>
<dbReference type="Proteomes" id="UP000465609">
    <property type="component" value="Chromosome"/>
</dbReference>
<accession>A0ABN5YKU8</accession>
<dbReference type="SUPFAM" id="SSF81301">
    <property type="entry name" value="Nucleotidyltransferase"/>
    <property type="match status" value="1"/>
</dbReference>
<reference evidence="2 3" key="1">
    <citation type="journal article" date="2019" name="Emerg. Microbes Infect.">
        <title>Comprehensive subspecies identification of 175 nontuberculous mycobacteria species based on 7547 genomic profiles.</title>
        <authorList>
            <person name="Matsumoto Y."/>
            <person name="Kinjo T."/>
            <person name="Motooka D."/>
            <person name="Nabeya D."/>
            <person name="Jung N."/>
            <person name="Uechi K."/>
            <person name="Horii T."/>
            <person name="Iida T."/>
            <person name="Fujita J."/>
            <person name="Nakamura S."/>
        </authorList>
    </citation>
    <scope>NUCLEOTIDE SEQUENCE [LARGE SCALE GENOMIC DNA]</scope>
    <source>
        <strain evidence="2 3">JCM 15296</strain>
    </source>
</reference>
<dbReference type="Pfam" id="PF01909">
    <property type="entry name" value="NTP_transf_2"/>
    <property type="match status" value="1"/>
</dbReference>
<dbReference type="Gene3D" id="3.30.460.10">
    <property type="entry name" value="Beta Polymerase, domain 2"/>
    <property type="match status" value="1"/>
</dbReference>
<name>A0ABN5YKU8_9MYCO</name>
<protein>
    <recommendedName>
        <fullName evidence="1">Polymerase nucleotidyl transferase domain-containing protein</fullName>
    </recommendedName>
</protein>
<proteinExistence type="predicted"/>
<feature type="domain" description="Polymerase nucleotidyl transferase" evidence="1">
    <location>
        <begin position="101"/>
        <end position="158"/>
    </location>
</feature>
<gene>
    <name evidence="2" type="ORF">MAUB_00410</name>
</gene>
<dbReference type="CDD" id="cd05403">
    <property type="entry name" value="NT_KNTase_like"/>
    <property type="match status" value="1"/>
</dbReference>
<organism evidence="2 3">
    <name type="scientific">Mycolicibacterium aubagnense</name>
    <dbReference type="NCBI Taxonomy" id="319707"/>
    <lineage>
        <taxon>Bacteria</taxon>
        <taxon>Bacillati</taxon>
        <taxon>Actinomycetota</taxon>
        <taxon>Actinomycetes</taxon>
        <taxon>Mycobacteriales</taxon>
        <taxon>Mycobacteriaceae</taxon>
        <taxon>Mycolicibacterium</taxon>
    </lineage>
</organism>
<sequence>MQLHKPFATVTPTLDGDVLLVLAGADTTFTISQINRMLPDVSGEGIRKVLGRLTAQGIVLHAEVGRTGTYRFNHEHMAAEPIRALARTVDRFLDRLEALLKTWQEPAAYAAVFGSAMTGQMRLDSDIDLFLVRASAAERTDVQQDGDLWEQQVTELARAVTAWTGNDARVVEYTEEDLRAAAAAGEPLLNEVVRRGKTVAGMKSWLMRLLQESNRANRRRVWS</sequence>
<keyword evidence="3" id="KW-1185">Reference proteome</keyword>
<evidence type="ECO:0000313" key="2">
    <source>
        <dbReference type="EMBL" id="BBX82168.1"/>
    </source>
</evidence>
<dbReference type="InterPro" id="IPR002934">
    <property type="entry name" value="Polymerase_NTP_transf_dom"/>
</dbReference>
<evidence type="ECO:0000313" key="3">
    <source>
        <dbReference type="Proteomes" id="UP000465609"/>
    </source>
</evidence>
<dbReference type="EMBL" id="AP022577">
    <property type="protein sequence ID" value="BBX82168.1"/>
    <property type="molecule type" value="Genomic_DNA"/>
</dbReference>
<dbReference type="InterPro" id="IPR043519">
    <property type="entry name" value="NT_sf"/>
</dbReference>